<dbReference type="SUPFAM" id="SSF51206">
    <property type="entry name" value="cAMP-binding domain-like"/>
    <property type="match status" value="1"/>
</dbReference>
<reference evidence="7 8" key="1">
    <citation type="journal article" date="2014" name="Int. J. Syst. Evol. Microbiol.">
        <title>Complete genome sequence of Corynebacterium casei LMG S-19264T (=DSM 44701T), isolated from a smear-ripened cheese.</title>
        <authorList>
            <consortium name="US DOE Joint Genome Institute (JGI-PGF)"/>
            <person name="Walter F."/>
            <person name="Albersmeier A."/>
            <person name="Kalinowski J."/>
            <person name="Ruckert C."/>
        </authorList>
    </citation>
    <scope>NUCLEOTIDE SEQUENCE [LARGE SCALE GENOMIC DNA]</scope>
    <source>
        <strain evidence="7 8">CGMCC 1.9161</strain>
    </source>
</reference>
<dbReference type="InterPro" id="IPR036388">
    <property type="entry name" value="WH-like_DNA-bd_sf"/>
</dbReference>
<keyword evidence="2" id="KW-0238">DNA-binding</keyword>
<dbReference type="PROSITE" id="PS50042">
    <property type="entry name" value="CNMP_BINDING_3"/>
    <property type="match status" value="1"/>
</dbReference>
<evidence type="ECO:0000259" key="5">
    <source>
        <dbReference type="PROSITE" id="PS50042"/>
    </source>
</evidence>
<dbReference type="CDD" id="cd00092">
    <property type="entry name" value="HTH_CRP"/>
    <property type="match status" value="1"/>
</dbReference>
<dbReference type="Gene3D" id="1.10.10.10">
    <property type="entry name" value="Winged helix-like DNA-binding domain superfamily/Winged helix DNA-binding domain"/>
    <property type="match status" value="1"/>
</dbReference>
<dbReference type="Proteomes" id="UP000600449">
    <property type="component" value="Unassembled WGS sequence"/>
</dbReference>
<evidence type="ECO:0000256" key="3">
    <source>
        <dbReference type="ARBA" id="ARBA00023163"/>
    </source>
</evidence>
<dbReference type="EMBL" id="BMMF01000015">
    <property type="protein sequence ID" value="GGK51256.1"/>
    <property type="molecule type" value="Genomic_DNA"/>
</dbReference>
<dbReference type="Pfam" id="PF00027">
    <property type="entry name" value="cNMP_binding"/>
    <property type="match status" value="1"/>
</dbReference>
<keyword evidence="3" id="KW-0804">Transcription</keyword>
<dbReference type="GO" id="GO:0003700">
    <property type="term" value="F:DNA-binding transcription factor activity"/>
    <property type="evidence" value="ECO:0007669"/>
    <property type="project" value="TreeGrafter"/>
</dbReference>
<dbReference type="SMART" id="SM00100">
    <property type="entry name" value="cNMP"/>
    <property type="match status" value="1"/>
</dbReference>
<keyword evidence="8" id="KW-1185">Reference proteome</keyword>
<dbReference type="SUPFAM" id="SSF46785">
    <property type="entry name" value="Winged helix' DNA-binding domain"/>
    <property type="match status" value="1"/>
</dbReference>
<dbReference type="InterPro" id="IPR050397">
    <property type="entry name" value="Env_Response_Regulators"/>
</dbReference>
<dbReference type="Gene3D" id="2.60.120.10">
    <property type="entry name" value="Jelly Rolls"/>
    <property type="match status" value="1"/>
</dbReference>
<evidence type="ECO:0000256" key="1">
    <source>
        <dbReference type="ARBA" id="ARBA00023015"/>
    </source>
</evidence>
<evidence type="ECO:0000256" key="2">
    <source>
        <dbReference type="ARBA" id="ARBA00023125"/>
    </source>
</evidence>
<protein>
    <submittedName>
        <fullName evidence="7">Crp/Fnr family transcriptional regulator</fullName>
    </submittedName>
</protein>
<dbReference type="RefSeq" id="WP_188915325.1">
    <property type="nucleotide sequence ID" value="NZ_BMMF01000015.1"/>
</dbReference>
<feature type="domain" description="Cyclic nucleotide-binding" evidence="5">
    <location>
        <begin position="14"/>
        <end position="108"/>
    </location>
</feature>
<organism evidence="7 8">
    <name type="scientific">Salinarimonas ramus</name>
    <dbReference type="NCBI Taxonomy" id="690164"/>
    <lineage>
        <taxon>Bacteria</taxon>
        <taxon>Pseudomonadati</taxon>
        <taxon>Pseudomonadota</taxon>
        <taxon>Alphaproteobacteria</taxon>
        <taxon>Hyphomicrobiales</taxon>
        <taxon>Salinarimonadaceae</taxon>
        <taxon>Salinarimonas</taxon>
    </lineage>
</organism>
<dbReference type="InterPro" id="IPR012318">
    <property type="entry name" value="HTH_CRP"/>
</dbReference>
<dbReference type="SMART" id="SM00419">
    <property type="entry name" value="HTH_CRP"/>
    <property type="match status" value="1"/>
</dbReference>
<dbReference type="InterPro" id="IPR014710">
    <property type="entry name" value="RmlC-like_jellyroll"/>
</dbReference>
<evidence type="ECO:0000313" key="8">
    <source>
        <dbReference type="Proteomes" id="UP000600449"/>
    </source>
</evidence>
<evidence type="ECO:0000256" key="4">
    <source>
        <dbReference type="ARBA" id="ARBA00023231"/>
    </source>
</evidence>
<name>A0A917QHN4_9HYPH</name>
<dbReference type="GO" id="GO:0005829">
    <property type="term" value="C:cytosol"/>
    <property type="evidence" value="ECO:0007669"/>
    <property type="project" value="TreeGrafter"/>
</dbReference>
<proteinExistence type="predicted"/>
<keyword evidence="4" id="KW-0535">Nitrogen fixation</keyword>
<dbReference type="InterPro" id="IPR018490">
    <property type="entry name" value="cNMP-bd_dom_sf"/>
</dbReference>
<feature type="domain" description="HTH crp-type" evidence="6">
    <location>
        <begin position="148"/>
        <end position="221"/>
    </location>
</feature>
<comment type="caution">
    <text evidence="7">The sequence shown here is derived from an EMBL/GenBank/DDBJ whole genome shotgun (WGS) entry which is preliminary data.</text>
</comment>
<dbReference type="InterPro" id="IPR036390">
    <property type="entry name" value="WH_DNA-bd_sf"/>
</dbReference>
<keyword evidence="1" id="KW-0805">Transcription regulation</keyword>
<gene>
    <name evidence="7" type="ORF">GCM10011322_42930</name>
</gene>
<dbReference type="Pfam" id="PF13545">
    <property type="entry name" value="HTH_Crp_2"/>
    <property type="match status" value="1"/>
</dbReference>
<dbReference type="InterPro" id="IPR000595">
    <property type="entry name" value="cNMP-bd_dom"/>
</dbReference>
<dbReference type="FunFam" id="1.10.10.10:FF:000028">
    <property type="entry name" value="Fumarate/nitrate reduction transcriptional regulator Fnr"/>
    <property type="match status" value="1"/>
</dbReference>
<evidence type="ECO:0000259" key="6">
    <source>
        <dbReference type="PROSITE" id="PS51063"/>
    </source>
</evidence>
<dbReference type="PANTHER" id="PTHR24567">
    <property type="entry name" value="CRP FAMILY TRANSCRIPTIONAL REGULATORY PROTEIN"/>
    <property type="match status" value="1"/>
</dbReference>
<dbReference type="PROSITE" id="PS51063">
    <property type="entry name" value="HTH_CRP_2"/>
    <property type="match status" value="1"/>
</dbReference>
<dbReference type="PRINTS" id="PR00034">
    <property type="entry name" value="HTHCRP"/>
</dbReference>
<dbReference type="PANTHER" id="PTHR24567:SF28">
    <property type="entry name" value="LISTERIOLYSIN REGULATORY PROTEIN"/>
    <property type="match status" value="1"/>
</dbReference>
<dbReference type="AlphaFoldDB" id="A0A917QHN4"/>
<dbReference type="CDD" id="cd00038">
    <property type="entry name" value="CAP_ED"/>
    <property type="match status" value="1"/>
</dbReference>
<dbReference type="GO" id="GO:0003677">
    <property type="term" value="F:DNA binding"/>
    <property type="evidence" value="ECO:0007669"/>
    <property type="project" value="UniProtKB-KW"/>
</dbReference>
<accession>A0A917QHN4</accession>
<evidence type="ECO:0000313" key="7">
    <source>
        <dbReference type="EMBL" id="GGK51256.1"/>
    </source>
</evidence>
<sequence>MTPIERARLAAMPLFAGVEGPTLNEIFAAARIARFGRDAAVFAQEEEAHSFFVLLEGRLRVTRLTPDGQQVVVRFVSAGDLFGIAPAVGRTSYPATATTIVESVVAAWPTAAWPRLLALNPAFAANALQTVGGRLQDAHTRVVELATEPVEQRIAHALLRLAERSGRPGADGVEIDFPLSRQDVAEMTGSTLHTVSRILSAWERDGIVAGGRRRIALRDRETLARIAEGAG</sequence>